<name>A0ABW2PWJ2_9BACL</name>
<sequence length="75" mass="8212">MAMSTLTDTALVMSLDGGMNKDGKPVIKKKSFRNVKINATDDQLYNVAKAIAPLQQYPLISIERNNTVDLVGESK</sequence>
<dbReference type="InterPro" id="IPR012454">
    <property type="entry name" value="DUF1659"/>
</dbReference>
<dbReference type="Proteomes" id="UP001596505">
    <property type="component" value="Unassembled WGS sequence"/>
</dbReference>
<feature type="domain" description="DUF1659" evidence="1">
    <location>
        <begin position="3"/>
        <end position="71"/>
    </location>
</feature>
<organism evidence="2 3">
    <name type="scientific">Scopulibacillus cellulosilyticus</name>
    <dbReference type="NCBI Taxonomy" id="2665665"/>
    <lineage>
        <taxon>Bacteria</taxon>
        <taxon>Bacillati</taxon>
        <taxon>Bacillota</taxon>
        <taxon>Bacilli</taxon>
        <taxon>Bacillales</taxon>
        <taxon>Sporolactobacillaceae</taxon>
        <taxon>Scopulibacillus</taxon>
    </lineage>
</organism>
<comment type="caution">
    <text evidence="2">The sequence shown here is derived from an EMBL/GenBank/DDBJ whole genome shotgun (WGS) entry which is preliminary data.</text>
</comment>
<dbReference type="Pfam" id="PF07872">
    <property type="entry name" value="DUF1659"/>
    <property type="match status" value="1"/>
</dbReference>
<dbReference type="EMBL" id="JBHTCO010000007">
    <property type="protein sequence ID" value="MFC7393025.1"/>
    <property type="molecule type" value="Genomic_DNA"/>
</dbReference>
<evidence type="ECO:0000259" key="1">
    <source>
        <dbReference type="Pfam" id="PF07872"/>
    </source>
</evidence>
<proteinExistence type="predicted"/>
<dbReference type="RefSeq" id="WP_380965462.1">
    <property type="nucleotide sequence ID" value="NZ_JBHTCO010000007.1"/>
</dbReference>
<protein>
    <submittedName>
        <fullName evidence="2">DUF1659 domain-containing protein</fullName>
    </submittedName>
</protein>
<gene>
    <name evidence="2" type="ORF">ACFQRG_08515</name>
</gene>
<accession>A0ABW2PWJ2</accession>
<keyword evidence="3" id="KW-1185">Reference proteome</keyword>
<evidence type="ECO:0000313" key="2">
    <source>
        <dbReference type="EMBL" id="MFC7393025.1"/>
    </source>
</evidence>
<evidence type="ECO:0000313" key="3">
    <source>
        <dbReference type="Proteomes" id="UP001596505"/>
    </source>
</evidence>
<reference evidence="3" key="1">
    <citation type="journal article" date="2019" name="Int. J. Syst. Evol. Microbiol.">
        <title>The Global Catalogue of Microorganisms (GCM) 10K type strain sequencing project: providing services to taxonomists for standard genome sequencing and annotation.</title>
        <authorList>
            <consortium name="The Broad Institute Genomics Platform"/>
            <consortium name="The Broad Institute Genome Sequencing Center for Infectious Disease"/>
            <person name="Wu L."/>
            <person name="Ma J."/>
        </authorList>
    </citation>
    <scope>NUCLEOTIDE SEQUENCE [LARGE SCALE GENOMIC DNA]</scope>
    <source>
        <strain evidence="3">CGMCC 1.16305</strain>
    </source>
</reference>